<evidence type="ECO:0000256" key="4">
    <source>
        <dbReference type="ARBA" id="ARBA00093222"/>
    </source>
</evidence>
<gene>
    <name evidence="9" type="ORF">HERI1096_LOCUS38794</name>
</gene>
<dbReference type="Pfam" id="PF01053">
    <property type="entry name" value="Cys_Met_Meta_PP"/>
    <property type="match status" value="1"/>
</dbReference>
<accession>A0A7S3C117</accession>
<evidence type="ECO:0000256" key="1">
    <source>
        <dbReference type="ARBA" id="ARBA00001933"/>
    </source>
</evidence>
<comment type="similarity">
    <text evidence="8">Belongs to the trans-sulfuration enzymes family.</text>
</comment>
<dbReference type="PIRSF" id="PIRSF001434">
    <property type="entry name" value="CGS"/>
    <property type="match status" value="1"/>
</dbReference>
<evidence type="ECO:0000256" key="2">
    <source>
        <dbReference type="ARBA" id="ARBA00022898"/>
    </source>
</evidence>
<dbReference type="CDD" id="cd00614">
    <property type="entry name" value="CGS_like"/>
    <property type="match status" value="1"/>
</dbReference>
<evidence type="ECO:0000256" key="5">
    <source>
        <dbReference type="ARBA" id="ARBA00093261"/>
    </source>
</evidence>
<dbReference type="SUPFAM" id="SSF53383">
    <property type="entry name" value="PLP-dependent transferases"/>
    <property type="match status" value="1"/>
</dbReference>
<comment type="catalytic activity">
    <reaction evidence="5">
        <text>O-phospho-L-homoserine + L-cysteine = L,L-cystathionine + phosphate</text>
        <dbReference type="Rhea" id="RHEA:80891"/>
        <dbReference type="ChEBI" id="CHEBI:35235"/>
        <dbReference type="ChEBI" id="CHEBI:43474"/>
        <dbReference type="ChEBI" id="CHEBI:57590"/>
        <dbReference type="ChEBI" id="CHEBI:58161"/>
        <dbReference type="EC" id="2.5.1.160"/>
    </reaction>
</comment>
<evidence type="ECO:0000256" key="8">
    <source>
        <dbReference type="RuleBase" id="RU362118"/>
    </source>
</evidence>
<evidence type="ECO:0000256" key="6">
    <source>
        <dbReference type="ARBA" id="ARBA00093596"/>
    </source>
</evidence>
<dbReference type="FunFam" id="3.90.1150.10:FF:000033">
    <property type="entry name" value="Cystathionine gamma-synthase"/>
    <property type="match status" value="1"/>
</dbReference>
<reference evidence="9" key="1">
    <citation type="submission" date="2021-01" db="EMBL/GenBank/DDBJ databases">
        <authorList>
            <person name="Corre E."/>
            <person name="Pelletier E."/>
            <person name="Niang G."/>
            <person name="Scheremetjew M."/>
            <person name="Finn R."/>
            <person name="Kale V."/>
            <person name="Holt S."/>
            <person name="Cochrane G."/>
            <person name="Meng A."/>
            <person name="Brown T."/>
            <person name="Cohen L."/>
        </authorList>
    </citation>
    <scope>NUCLEOTIDE SEQUENCE</scope>
    <source>
        <strain evidence="9">CCMP281</strain>
    </source>
</reference>
<dbReference type="GO" id="GO:0009086">
    <property type="term" value="P:methionine biosynthetic process"/>
    <property type="evidence" value="ECO:0007669"/>
    <property type="project" value="UniProtKB-ARBA"/>
</dbReference>
<evidence type="ECO:0000256" key="3">
    <source>
        <dbReference type="ARBA" id="ARBA00060510"/>
    </source>
</evidence>
<dbReference type="GO" id="GO:0030170">
    <property type="term" value="F:pyridoxal phosphate binding"/>
    <property type="evidence" value="ECO:0007669"/>
    <property type="project" value="InterPro"/>
</dbReference>
<sequence>MLALRRHAGSAVLRAGAAQAAASPLSRSMALKSGEWIDRELGRDTKLVHAGVNPDPISGAILTPIFQSTTYIQDSIEEYLDKGFSYARTGNPTVKVLENKIAELESGAGAACFGTGMAATISVVSGTMQAGDHCVITNCSYGGTNRACRTMFTDMGMEFDFIDFTDIANIEAHIKPNTKLIFSETPANPTLTLTDLAAVSALAKSKGILHVCDATFATPIITKPIELGCDLVIQSTTKFYDGHNMTVGGAVIAATPELHERIKHMQNVHGNIMSPQNAFYTLQTCKTLGLRIERQSATAMKVAQFLEKHPMVDIVRYPGLDSHPQKELADRQHIGGVHGAMLWFEVKGGTESGRKLMNSIQRPWSLCENLGAVESICTCPSVMTHANMLQEDRLKVGITDGFVRISCGIEDPDDLIASLKASLDAL</sequence>
<dbReference type="PANTHER" id="PTHR11808:SF80">
    <property type="entry name" value="CYSTATHIONINE GAMMA-LYASE"/>
    <property type="match status" value="1"/>
</dbReference>
<dbReference type="Gene3D" id="3.40.640.10">
    <property type="entry name" value="Type I PLP-dependent aspartate aminotransferase-like (Major domain)"/>
    <property type="match status" value="1"/>
</dbReference>
<dbReference type="EC" id="2.5.1.160" evidence="6"/>
<dbReference type="InterPro" id="IPR000277">
    <property type="entry name" value="Cys/Met-Metab_PyrdxlP-dep_enz"/>
</dbReference>
<dbReference type="FunFam" id="3.40.640.10:FF:000046">
    <property type="entry name" value="Cystathionine gamma-lyase"/>
    <property type="match status" value="1"/>
</dbReference>
<keyword evidence="2 7" id="KW-0663">Pyridoxal phosphate</keyword>
<protein>
    <recommendedName>
        <fullName evidence="6">plant cystathionine gamma-synthase</fullName>
        <ecNumber evidence="6">2.5.1.160</ecNumber>
    </recommendedName>
</protein>
<comment type="catalytic activity">
    <reaction evidence="4">
        <text>O-succinyl-L-homoserine + L-cysteine = L,L-cystathionine + succinate + H(+)</text>
        <dbReference type="Rhea" id="RHEA:20397"/>
        <dbReference type="ChEBI" id="CHEBI:15378"/>
        <dbReference type="ChEBI" id="CHEBI:30031"/>
        <dbReference type="ChEBI" id="CHEBI:35235"/>
        <dbReference type="ChEBI" id="CHEBI:57661"/>
        <dbReference type="ChEBI" id="CHEBI:58161"/>
    </reaction>
</comment>
<dbReference type="EMBL" id="HBHX01070274">
    <property type="protein sequence ID" value="CAE0151154.1"/>
    <property type="molecule type" value="Transcribed_RNA"/>
</dbReference>
<dbReference type="GO" id="GO:0019346">
    <property type="term" value="P:transsulfuration"/>
    <property type="evidence" value="ECO:0007669"/>
    <property type="project" value="InterPro"/>
</dbReference>
<proteinExistence type="inferred from homology"/>
<dbReference type="AlphaFoldDB" id="A0A7S3C117"/>
<evidence type="ECO:0000313" key="9">
    <source>
        <dbReference type="EMBL" id="CAE0151154.1"/>
    </source>
</evidence>
<dbReference type="InterPro" id="IPR015422">
    <property type="entry name" value="PyrdxlP-dep_Trfase_small"/>
</dbReference>
<comment type="cofactor">
    <cofactor evidence="1 8">
        <name>pyridoxal 5'-phosphate</name>
        <dbReference type="ChEBI" id="CHEBI:597326"/>
    </cofactor>
</comment>
<dbReference type="InterPro" id="IPR015421">
    <property type="entry name" value="PyrdxlP-dep_Trfase_major"/>
</dbReference>
<comment type="pathway">
    <text evidence="3">Amino-acid biosynthesis; L-methionine biosynthesis via de novo pathway; L-cystathionine from O-succinyl-L-homoserine: step 1/1.</text>
</comment>
<dbReference type="InterPro" id="IPR015424">
    <property type="entry name" value="PyrdxlP-dep_Trfase"/>
</dbReference>
<feature type="modified residue" description="N6-(pyridoxal phosphate)lysine" evidence="7">
    <location>
        <position position="238"/>
    </location>
</feature>
<name>A0A7S3C117_9EUKA</name>
<dbReference type="Gene3D" id="3.90.1150.10">
    <property type="entry name" value="Aspartate Aminotransferase, domain 1"/>
    <property type="match status" value="1"/>
</dbReference>
<dbReference type="GO" id="GO:0005737">
    <property type="term" value="C:cytoplasm"/>
    <property type="evidence" value="ECO:0007669"/>
    <property type="project" value="TreeGrafter"/>
</dbReference>
<dbReference type="PANTHER" id="PTHR11808">
    <property type="entry name" value="TRANS-SULFURATION ENZYME FAMILY MEMBER"/>
    <property type="match status" value="1"/>
</dbReference>
<organism evidence="9">
    <name type="scientific">Haptolina ericina</name>
    <dbReference type="NCBI Taxonomy" id="156174"/>
    <lineage>
        <taxon>Eukaryota</taxon>
        <taxon>Haptista</taxon>
        <taxon>Haptophyta</taxon>
        <taxon>Prymnesiophyceae</taxon>
        <taxon>Prymnesiales</taxon>
        <taxon>Prymnesiaceae</taxon>
        <taxon>Haptolina</taxon>
    </lineage>
</organism>
<evidence type="ECO:0000256" key="7">
    <source>
        <dbReference type="PIRSR" id="PIRSR001434-2"/>
    </source>
</evidence>
<dbReference type="GO" id="GO:0016846">
    <property type="term" value="F:carbon-sulfur lyase activity"/>
    <property type="evidence" value="ECO:0007669"/>
    <property type="project" value="TreeGrafter"/>
</dbReference>